<feature type="transmembrane region" description="Helical" evidence="6">
    <location>
        <begin position="248"/>
        <end position="269"/>
    </location>
</feature>
<evidence type="ECO:0000313" key="7">
    <source>
        <dbReference type="EMBL" id="EQD60483.1"/>
    </source>
</evidence>
<gene>
    <name evidence="7" type="ORF">B1B_07773</name>
</gene>
<dbReference type="InterPro" id="IPR036259">
    <property type="entry name" value="MFS_trans_sf"/>
</dbReference>
<accession>T1AVV7</accession>
<evidence type="ECO:0000256" key="4">
    <source>
        <dbReference type="ARBA" id="ARBA00022989"/>
    </source>
</evidence>
<evidence type="ECO:0000256" key="3">
    <source>
        <dbReference type="ARBA" id="ARBA00022692"/>
    </source>
</evidence>
<protein>
    <submittedName>
        <fullName evidence="7">Major facilitator superfamily MFS_1</fullName>
    </submittedName>
</protein>
<keyword evidence="5 6" id="KW-0472">Membrane</keyword>
<feature type="transmembrane region" description="Helical" evidence="6">
    <location>
        <begin position="163"/>
        <end position="181"/>
    </location>
</feature>
<dbReference type="AlphaFoldDB" id="T1AVV7"/>
<organism evidence="7">
    <name type="scientific">mine drainage metagenome</name>
    <dbReference type="NCBI Taxonomy" id="410659"/>
    <lineage>
        <taxon>unclassified sequences</taxon>
        <taxon>metagenomes</taxon>
        <taxon>ecological metagenomes</taxon>
    </lineage>
</organism>
<evidence type="ECO:0000256" key="5">
    <source>
        <dbReference type="ARBA" id="ARBA00023136"/>
    </source>
</evidence>
<dbReference type="SUPFAM" id="SSF103473">
    <property type="entry name" value="MFS general substrate transporter"/>
    <property type="match status" value="1"/>
</dbReference>
<keyword evidence="2" id="KW-0813">Transport</keyword>
<evidence type="ECO:0000256" key="1">
    <source>
        <dbReference type="ARBA" id="ARBA00004141"/>
    </source>
</evidence>
<evidence type="ECO:0000256" key="2">
    <source>
        <dbReference type="ARBA" id="ARBA00022448"/>
    </source>
</evidence>
<feature type="transmembrane region" description="Helical" evidence="6">
    <location>
        <begin position="276"/>
        <end position="297"/>
    </location>
</feature>
<dbReference type="NCBIfam" id="TIGR00901">
    <property type="entry name" value="2A0125"/>
    <property type="match status" value="1"/>
</dbReference>
<feature type="transmembrane region" description="Helical" evidence="6">
    <location>
        <begin position="303"/>
        <end position="327"/>
    </location>
</feature>
<reference evidence="7" key="2">
    <citation type="journal article" date="2014" name="ISME J.">
        <title>Microbial stratification in low pH oxic and suboxic macroscopic growths along an acid mine drainage.</title>
        <authorList>
            <person name="Mendez-Garcia C."/>
            <person name="Mesa V."/>
            <person name="Sprenger R.R."/>
            <person name="Richter M."/>
            <person name="Diez M.S."/>
            <person name="Solano J."/>
            <person name="Bargiela R."/>
            <person name="Golyshina O.V."/>
            <person name="Manteca A."/>
            <person name="Ramos J.L."/>
            <person name="Gallego J.R."/>
            <person name="Llorente I."/>
            <person name="Martins Dos Santos V.A."/>
            <person name="Jensen O.N."/>
            <person name="Pelaez A.I."/>
            <person name="Sanchez J."/>
            <person name="Ferrer M."/>
        </authorList>
    </citation>
    <scope>NUCLEOTIDE SEQUENCE</scope>
</reference>
<dbReference type="InterPro" id="IPR011701">
    <property type="entry name" value="MFS"/>
</dbReference>
<feature type="transmembrane region" description="Helical" evidence="6">
    <location>
        <begin position="139"/>
        <end position="157"/>
    </location>
</feature>
<dbReference type="InterPro" id="IPR004752">
    <property type="entry name" value="AmpG_permease/AT-1"/>
</dbReference>
<dbReference type="EMBL" id="AUZY01004972">
    <property type="protein sequence ID" value="EQD60483.1"/>
    <property type="molecule type" value="Genomic_DNA"/>
</dbReference>
<comment type="caution">
    <text evidence="7">The sequence shown here is derived from an EMBL/GenBank/DDBJ whole genome shotgun (WGS) entry which is preliminary data.</text>
</comment>
<feature type="transmembrane region" description="Helical" evidence="6">
    <location>
        <begin position="94"/>
        <end position="118"/>
    </location>
</feature>
<evidence type="ECO:0000256" key="6">
    <source>
        <dbReference type="SAM" id="Phobius"/>
    </source>
</evidence>
<dbReference type="PANTHER" id="PTHR12778">
    <property type="entry name" value="SOLUTE CARRIER FAMILY 33 ACETYL-COA TRANSPORTER -RELATED"/>
    <property type="match status" value="1"/>
</dbReference>
<reference evidence="7" key="1">
    <citation type="submission" date="2013-08" db="EMBL/GenBank/DDBJ databases">
        <authorList>
            <person name="Mendez C."/>
            <person name="Richter M."/>
            <person name="Ferrer M."/>
            <person name="Sanchez J."/>
        </authorList>
    </citation>
    <scope>NUCLEOTIDE SEQUENCE</scope>
</reference>
<keyword evidence="4 6" id="KW-1133">Transmembrane helix</keyword>
<proteinExistence type="predicted"/>
<name>T1AVV7_9ZZZZ</name>
<dbReference type="GO" id="GO:0016020">
    <property type="term" value="C:membrane"/>
    <property type="evidence" value="ECO:0007669"/>
    <property type="project" value="UniProtKB-SubCell"/>
</dbReference>
<dbReference type="Gene3D" id="1.20.1250.20">
    <property type="entry name" value="MFS general substrate transporter like domains"/>
    <property type="match status" value="2"/>
</dbReference>
<sequence>MLVALLMGFSSGLPLLLTSTLLQAWLTREGINLGLIGLFSLVGLPYTLEFVWAPVLDRFRLGALGRRRGWLLATQLALVLTIASMALLDPNRDLLVVAVLCLLIAFCSASQDTVINAYRRESLADDEQGFGASLYVNGYRAAMLVVSGGGLILVHFVGFHEVYLVMAAFMGVGIATTFIASEPALTSPLPHGFRESVVEPFLSYLRRPDAVWVLVFLLLYKVGDLVASNMTIPFYLEMGYSNLTIGMVVKAFGFWAIIGGGLLGGTLILRIGTFRALFWFGLLQACATASFALLTLTGPSIGWLAFVISAENLTLGMSTAAFVGFMALMTDRRFTATQYALLSSLMGVPRVILSAPSGYLALGLGWPLFFIVCGFLAAPGLILLNRFRHWLDVPPDPPPATRVSGETAALLE</sequence>
<keyword evidence="3 6" id="KW-0812">Transmembrane</keyword>
<feature type="transmembrane region" description="Helical" evidence="6">
    <location>
        <begin position="68"/>
        <end position="88"/>
    </location>
</feature>
<feature type="transmembrane region" description="Helical" evidence="6">
    <location>
        <begin position="366"/>
        <end position="384"/>
    </location>
</feature>
<feature type="transmembrane region" description="Helical" evidence="6">
    <location>
        <begin position="34"/>
        <end position="56"/>
    </location>
</feature>
<dbReference type="GO" id="GO:0022857">
    <property type="term" value="F:transmembrane transporter activity"/>
    <property type="evidence" value="ECO:0007669"/>
    <property type="project" value="InterPro"/>
</dbReference>
<dbReference type="Pfam" id="PF07690">
    <property type="entry name" value="MFS_1"/>
    <property type="match status" value="1"/>
</dbReference>
<feature type="transmembrane region" description="Helical" evidence="6">
    <location>
        <begin position="211"/>
        <end position="236"/>
    </location>
</feature>
<dbReference type="PANTHER" id="PTHR12778:SF10">
    <property type="entry name" value="MAJOR FACILITATOR SUPERFAMILY DOMAIN-CONTAINING PROTEIN 3"/>
    <property type="match status" value="1"/>
</dbReference>
<comment type="subcellular location">
    <subcellularLocation>
        <location evidence="1">Membrane</location>
        <topology evidence="1">Multi-pass membrane protein</topology>
    </subcellularLocation>
</comment>